<dbReference type="EMBL" id="NHNI01000001">
    <property type="protein sequence ID" value="OZY86948.1"/>
    <property type="molecule type" value="Genomic_DNA"/>
</dbReference>
<dbReference type="Pfam" id="PF07237">
    <property type="entry name" value="DUF1428"/>
    <property type="match status" value="1"/>
</dbReference>
<accession>A0A266QAQ4</accession>
<dbReference type="AlphaFoldDB" id="A0A266QAQ4"/>
<organism evidence="1 2">
    <name type="scientific">Cellvibrio mixtus</name>
    <dbReference type="NCBI Taxonomy" id="39650"/>
    <lineage>
        <taxon>Bacteria</taxon>
        <taxon>Pseudomonadati</taxon>
        <taxon>Pseudomonadota</taxon>
        <taxon>Gammaproteobacteria</taxon>
        <taxon>Cellvibrionales</taxon>
        <taxon>Cellvibrionaceae</taxon>
        <taxon>Cellvibrio</taxon>
    </lineage>
</organism>
<evidence type="ECO:0000313" key="1">
    <source>
        <dbReference type="EMBL" id="OZY86948.1"/>
    </source>
</evidence>
<gene>
    <name evidence="1" type="ORF">CBP51_08145</name>
</gene>
<dbReference type="Proteomes" id="UP000216101">
    <property type="component" value="Unassembled WGS sequence"/>
</dbReference>
<dbReference type="PIRSF" id="PIRSF007028">
    <property type="entry name" value="UCP007028"/>
    <property type="match status" value="1"/>
</dbReference>
<dbReference type="RefSeq" id="WP_094984472.1">
    <property type="nucleotide sequence ID" value="NZ_NHNI01000001.1"/>
</dbReference>
<sequence>MTHYIDGFLLPIAPEKIAEYQKMASLAGSVWKEHGALAYWECVGDDLNIADMVSFKQSAGCNDNETVVLAWIVYPSREARDKINAAVMEDPRLKDMCNNDSLFDFRRMAYGGFTELVRYQ</sequence>
<dbReference type="SUPFAM" id="SSF54909">
    <property type="entry name" value="Dimeric alpha+beta barrel"/>
    <property type="match status" value="1"/>
</dbReference>
<dbReference type="InterPro" id="IPR009874">
    <property type="entry name" value="DUF1428"/>
</dbReference>
<evidence type="ECO:0000313" key="2">
    <source>
        <dbReference type="Proteomes" id="UP000216101"/>
    </source>
</evidence>
<keyword evidence="2" id="KW-1185">Reference proteome</keyword>
<proteinExistence type="predicted"/>
<protein>
    <submittedName>
        <fullName evidence="1">RNA signal recognition particle</fullName>
    </submittedName>
</protein>
<name>A0A266QAQ4_9GAMM</name>
<dbReference type="InterPro" id="IPR011008">
    <property type="entry name" value="Dimeric_a/b-barrel"/>
</dbReference>
<reference evidence="2" key="1">
    <citation type="submission" date="2017-05" db="EMBL/GenBank/DDBJ databases">
        <authorList>
            <person name="Barney B.M."/>
        </authorList>
    </citation>
    <scope>NUCLEOTIDE SEQUENCE [LARGE SCALE GENOMIC DNA]</scope>
    <source>
        <strain evidence="2">PSBB022</strain>
    </source>
</reference>
<comment type="caution">
    <text evidence="1">The sequence shown here is derived from an EMBL/GenBank/DDBJ whole genome shotgun (WGS) entry which is preliminary data.</text>
</comment>
<dbReference type="Gene3D" id="3.30.70.100">
    <property type="match status" value="1"/>
</dbReference>